<dbReference type="PRINTS" id="PR00481">
    <property type="entry name" value="LAMNOPPTDASE"/>
</dbReference>
<dbReference type="PROSITE" id="PS00631">
    <property type="entry name" value="CYTOSOL_AP"/>
    <property type="match status" value="1"/>
</dbReference>
<dbReference type="Gene3D" id="3.40.630.10">
    <property type="entry name" value="Zn peptidases"/>
    <property type="match status" value="1"/>
</dbReference>
<dbReference type="Pfam" id="PF02789">
    <property type="entry name" value="Peptidase_M17_N"/>
    <property type="match status" value="1"/>
</dbReference>
<reference evidence="10 11" key="1">
    <citation type="journal article" date="2013" name="Genome Announc.">
        <title>Genome Sequence of the Obligate Gammaproteobacterial Methanotroph Methylomicrobium album Strain BG8.</title>
        <authorList>
            <person name="Kits K.D."/>
            <person name="Kalyuzhnaya M.G."/>
            <person name="Klotz M.G."/>
            <person name="Jetten M.S."/>
            <person name="Op den Camp H.J."/>
            <person name="Vuilleumier S."/>
            <person name="Bringel F."/>
            <person name="Dispirito A.A."/>
            <person name="Murrell J.C."/>
            <person name="Bruce D."/>
            <person name="Cheng J.F."/>
            <person name="Copeland A."/>
            <person name="Goodwin L."/>
            <person name="Hauser L."/>
            <person name="Lajus A."/>
            <person name="Land M.L."/>
            <person name="Lapidus A."/>
            <person name="Lucas S."/>
            <person name="Medigue C."/>
            <person name="Pitluck S."/>
            <person name="Woyke T."/>
            <person name="Zeytun A."/>
            <person name="Stein L.Y."/>
        </authorList>
    </citation>
    <scope>NUCLEOTIDE SEQUENCE [LARGE SCALE GENOMIC DNA]</scope>
    <source>
        <strain evidence="10 11">BG8</strain>
    </source>
</reference>
<keyword evidence="8" id="KW-0963">Cytoplasm</keyword>
<evidence type="ECO:0000259" key="9">
    <source>
        <dbReference type="PROSITE" id="PS00631"/>
    </source>
</evidence>
<dbReference type="AlphaFoldDB" id="H8GI88"/>
<keyword evidence="11" id="KW-1185">Reference proteome</keyword>
<feature type="binding site" evidence="8">
    <location>
        <position position="347"/>
    </location>
    <ligand>
        <name>Mn(2+)</name>
        <dbReference type="ChEBI" id="CHEBI:29035"/>
        <label>1</label>
    </ligand>
</feature>
<feature type="binding site" evidence="8">
    <location>
        <position position="270"/>
    </location>
    <ligand>
        <name>Mn(2+)</name>
        <dbReference type="ChEBI" id="CHEBI:29035"/>
        <label>2</label>
    </ligand>
</feature>
<feature type="binding site" evidence="8">
    <location>
        <position position="265"/>
    </location>
    <ligand>
        <name>Mn(2+)</name>
        <dbReference type="ChEBI" id="CHEBI:29035"/>
        <label>2</label>
    </ligand>
</feature>
<proteinExistence type="inferred from homology"/>
<dbReference type="PANTHER" id="PTHR11963:SF23">
    <property type="entry name" value="CYTOSOL AMINOPEPTIDASE"/>
    <property type="match status" value="1"/>
</dbReference>
<keyword evidence="7 8" id="KW-0464">Manganese</keyword>
<feature type="domain" description="Cytosol aminopeptidase" evidence="9">
    <location>
        <begin position="345"/>
        <end position="352"/>
    </location>
</feature>
<dbReference type="eggNOG" id="COG0260">
    <property type="taxonomic scope" value="Bacteria"/>
</dbReference>
<comment type="subcellular location">
    <subcellularLocation>
        <location evidence="8">Cytoplasm</location>
    </subcellularLocation>
</comment>
<feature type="binding site" evidence="8">
    <location>
        <position position="270"/>
    </location>
    <ligand>
        <name>Mn(2+)</name>
        <dbReference type="ChEBI" id="CHEBI:29035"/>
        <label>1</label>
    </ligand>
</feature>
<dbReference type="HAMAP" id="MF_00181">
    <property type="entry name" value="Cytosol_peptidase_M17"/>
    <property type="match status" value="1"/>
</dbReference>
<accession>H8GI88</accession>
<feature type="binding site" evidence="8">
    <location>
        <position position="288"/>
    </location>
    <ligand>
        <name>Mn(2+)</name>
        <dbReference type="ChEBI" id="CHEBI:29035"/>
        <label>2</label>
    </ligand>
</feature>
<evidence type="ECO:0000256" key="4">
    <source>
        <dbReference type="ARBA" id="ARBA00022438"/>
    </source>
</evidence>
<dbReference type="InterPro" id="IPR000819">
    <property type="entry name" value="Peptidase_M17_C"/>
</dbReference>
<dbReference type="GO" id="GO:0030145">
    <property type="term" value="F:manganese ion binding"/>
    <property type="evidence" value="ECO:0007669"/>
    <property type="project" value="UniProtKB-UniRule"/>
</dbReference>
<comment type="cofactor">
    <cofactor evidence="8">
        <name>Mn(2+)</name>
        <dbReference type="ChEBI" id="CHEBI:29035"/>
    </cofactor>
    <text evidence="8">Binds 2 manganese ions per subunit.</text>
</comment>
<evidence type="ECO:0000256" key="3">
    <source>
        <dbReference type="ARBA" id="ARBA00009528"/>
    </source>
</evidence>
<feature type="active site" evidence="8">
    <location>
        <position position="351"/>
    </location>
</feature>
<keyword evidence="6 8" id="KW-0378">Hydrolase</keyword>
<dbReference type="NCBIfam" id="NF002073">
    <property type="entry name" value="PRK00913.1-2"/>
    <property type="match status" value="1"/>
</dbReference>
<evidence type="ECO:0000313" key="10">
    <source>
        <dbReference type="EMBL" id="EIC30232.1"/>
    </source>
</evidence>
<dbReference type="Proteomes" id="UP000005090">
    <property type="component" value="Chromosome"/>
</dbReference>
<dbReference type="SUPFAM" id="SSF53187">
    <property type="entry name" value="Zn-dependent exopeptidases"/>
    <property type="match status" value="1"/>
</dbReference>
<comment type="catalytic activity">
    <reaction evidence="2 8">
        <text>Release of an N-terminal amino acid, preferentially leucine, but not glutamic or aspartic acids.</text>
        <dbReference type="EC" id="3.4.11.10"/>
    </reaction>
</comment>
<dbReference type="Pfam" id="PF00883">
    <property type="entry name" value="Peptidase_M17"/>
    <property type="match status" value="1"/>
</dbReference>
<keyword evidence="4 8" id="KW-0031">Aminopeptidase</keyword>
<dbReference type="InterPro" id="IPR008283">
    <property type="entry name" value="Peptidase_M17_N"/>
</dbReference>
<dbReference type="GO" id="GO:0070006">
    <property type="term" value="F:metalloaminopeptidase activity"/>
    <property type="evidence" value="ECO:0007669"/>
    <property type="project" value="InterPro"/>
</dbReference>
<dbReference type="GO" id="GO:0006508">
    <property type="term" value="P:proteolysis"/>
    <property type="evidence" value="ECO:0007669"/>
    <property type="project" value="UniProtKB-KW"/>
</dbReference>
<dbReference type="InterPro" id="IPR023042">
    <property type="entry name" value="Peptidase_M17_leu_NH2_pept"/>
</dbReference>
<dbReference type="CDD" id="cd00433">
    <property type="entry name" value="Peptidase_M17"/>
    <property type="match status" value="1"/>
</dbReference>
<dbReference type="SUPFAM" id="SSF52949">
    <property type="entry name" value="Macro domain-like"/>
    <property type="match status" value="1"/>
</dbReference>
<dbReference type="PANTHER" id="PTHR11963">
    <property type="entry name" value="LEUCINE AMINOPEPTIDASE-RELATED"/>
    <property type="match status" value="1"/>
</dbReference>
<evidence type="ECO:0000256" key="6">
    <source>
        <dbReference type="ARBA" id="ARBA00022801"/>
    </source>
</evidence>
<feature type="binding site" evidence="8">
    <location>
        <position position="349"/>
    </location>
    <ligand>
        <name>Mn(2+)</name>
        <dbReference type="ChEBI" id="CHEBI:29035"/>
        <label>1</label>
    </ligand>
</feature>
<dbReference type="EC" id="3.4.11.10" evidence="8"/>
<comment type="catalytic activity">
    <reaction evidence="1 8">
        <text>Release of an N-terminal amino acid, Xaa-|-Yaa-, in which Xaa is preferably Leu, but may be other amino acids including Pro although not Arg or Lys, and Yaa may be Pro. Amino acid amides and methyl esters are also readily hydrolyzed, but rates on arylamides are exceedingly low.</text>
        <dbReference type="EC" id="3.4.11.1"/>
    </reaction>
</comment>
<evidence type="ECO:0000256" key="7">
    <source>
        <dbReference type="ARBA" id="ARBA00023211"/>
    </source>
</evidence>
<evidence type="ECO:0000256" key="8">
    <source>
        <dbReference type="HAMAP-Rule" id="MF_00181"/>
    </source>
</evidence>
<keyword evidence="8" id="KW-0479">Metal-binding</keyword>
<dbReference type="RefSeq" id="WP_005372759.1">
    <property type="nucleotide sequence ID" value="NZ_CM001475.1"/>
</dbReference>
<dbReference type="InterPro" id="IPR043472">
    <property type="entry name" value="Macro_dom-like"/>
</dbReference>
<gene>
    <name evidence="8" type="primary">pepA</name>
    <name evidence="10" type="ORF">Metal_2515</name>
</gene>
<evidence type="ECO:0000256" key="2">
    <source>
        <dbReference type="ARBA" id="ARBA00000967"/>
    </source>
</evidence>
<sequence length="495" mass="52518">MDYFIESAPIEKLQSDCIIVGIYQEGPLTPAAAALDGLTRGLVKKIVERGDLSGKNGETVLVNALPEGGIERALLVGLGKKDALNAKTYRKALAASINSLKKTIVRSAVCCLGEAEVKDADSAWKTRQIVEVFNDAVYQFTQLKAEKEPDSKLQSVAIGAPESERAVVEKGLAQGKAIAAAMALTKTLGDLPGNICTPSYLAEQALELGRFDKLTVNILEEAEMAALGMGSLLSVSRGSRQPAKLIALDYQGGERNDKPIVLIGKGLTFDAGGISLKPAQGMDEMKYDMCGGATVLGVLQAVAEMNLPLNVIGLVPSSENLPDGDANKPGDIVTSMSGKTIEILNTDAEGRLILCDTLTYAERYNPDVVIDMATLTGACLVALGRVPSGLLGNDDALCNDLVAASETAVDSVWRLPLWEEYQEQLKSPFADMANVGGKDAGTITAACFLARFAENFRWAHLDIAGTAWRTGSNKGATGRPVPLLCQYLINRSQKA</sequence>
<evidence type="ECO:0000313" key="11">
    <source>
        <dbReference type="Proteomes" id="UP000005090"/>
    </source>
</evidence>
<comment type="similarity">
    <text evidence="3 8">Belongs to the peptidase M17 family.</text>
</comment>
<dbReference type="EMBL" id="CM001475">
    <property type="protein sequence ID" value="EIC30232.1"/>
    <property type="molecule type" value="Genomic_DNA"/>
</dbReference>
<keyword evidence="5 8" id="KW-0645">Protease</keyword>
<comment type="function">
    <text evidence="8">Presumably involved in the processing and regular turnover of intracellular proteins. Catalyzes the removal of unsubstituted N-terminal amino acids from various peptides.</text>
</comment>
<feature type="active site" evidence="8">
    <location>
        <position position="277"/>
    </location>
</feature>
<dbReference type="Gene3D" id="3.40.220.10">
    <property type="entry name" value="Leucine Aminopeptidase, subunit E, domain 1"/>
    <property type="match status" value="1"/>
</dbReference>
<organism evidence="10 11">
    <name type="scientific">Methylomicrobium album BG8</name>
    <dbReference type="NCBI Taxonomy" id="686340"/>
    <lineage>
        <taxon>Bacteria</taxon>
        <taxon>Pseudomonadati</taxon>
        <taxon>Pseudomonadota</taxon>
        <taxon>Gammaproteobacteria</taxon>
        <taxon>Methylococcales</taxon>
        <taxon>Methylococcaceae</taxon>
        <taxon>Methylomicrobium</taxon>
    </lineage>
</organism>
<dbReference type="MEROPS" id="M17.003"/>
<dbReference type="InterPro" id="IPR011356">
    <property type="entry name" value="Leucine_aapep/pepB"/>
</dbReference>
<dbReference type="NCBIfam" id="NF002074">
    <property type="entry name" value="PRK00913.1-4"/>
    <property type="match status" value="1"/>
</dbReference>
<dbReference type="EC" id="3.4.11.1" evidence="8"/>
<protein>
    <recommendedName>
        <fullName evidence="8">Probable cytosol aminopeptidase</fullName>
        <ecNumber evidence="8">3.4.11.1</ecNumber>
    </recommendedName>
    <alternativeName>
        <fullName evidence="8">Leucine aminopeptidase</fullName>
        <shortName evidence="8">LAP</shortName>
        <ecNumber evidence="8">3.4.11.10</ecNumber>
    </alternativeName>
    <alternativeName>
        <fullName evidence="8">Leucyl aminopeptidase</fullName>
    </alternativeName>
</protein>
<evidence type="ECO:0000256" key="5">
    <source>
        <dbReference type="ARBA" id="ARBA00022670"/>
    </source>
</evidence>
<dbReference type="STRING" id="686340.Metal_2515"/>
<name>H8GI88_METAL</name>
<feature type="binding site" evidence="8">
    <location>
        <position position="349"/>
    </location>
    <ligand>
        <name>Mn(2+)</name>
        <dbReference type="ChEBI" id="CHEBI:29035"/>
        <label>2</label>
    </ligand>
</feature>
<dbReference type="GO" id="GO:0005737">
    <property type="term" value="C:cytoplasm"/>
    <property type="evidence" value="ECO:0007669"/>
    <property type="project" value="UniProtKB-SubCell"/>
</dbReference>
<dbReference type="HOGENOM" id="CLU_013734_2_2_6"/>
<evidence type="ECO:0000256" key="1">
    <source>
        <dbReference type="ARBA" id="ARBA00000135"/>
    </source>
</evidence>